<reference evidence="1" key="1">
    <citation type="submission" date="2015-08" db="EMBL/GenBank/DDBJ databases">
        <title>Partial sequence of psychrophilic Colwellia sp.</title>
        <authorList>
            <person name="Pankowski J.A."/>
            <person name="Leong J.S."/>
            <person name="Nano F.E."/>
        </authorList>
    </citation>
    <scope>NUCLEOTIDE SEQUENCE</scope>
    <source>
        <strain evidence="1">C1</strain>
    </source>
</reference>
<dbReference type="EMBL" id="KT428294">
    <property type="protein sequence ID" value="ALK44227.1"/>
    <property type="molecule type" value="Genomic_DNA"/>
</dbReference>
<protein>
    <submittedName>
        <fullName evidence="1">Uncharacterized protein</fullName>
    </submittedName>
</protein>
<evidence type="ECO:0000313" key="1">
    <source>
        <dbReference type="EMBL" id="ALK44227.1"/>
    </source>
</evidence>
<dbReference type="AlphaFoldDB" id="A0A0P0LD00"/>
<accession>A0A0P0LD00</accession>
<sequence length="44" mass="4974">MQGVGKTVWDDLQHQIFLGDNNFVEKHQLLLDGHSGDLSEIPLK</sequence>
<proteinExistence type="predicted"/>
<name>A0A0P0LD00_9GAMM</name>
<organism evidence="1">
    <name type="scientific">Colwellia sp. C1</name>
    <dbReference type="NCBI Taxonomy" id="1737566"/>
    <lineage>
        <taxon>Bacteria</taxon>
        <taxon>Pseudomonadati</taxon>
        <taxon>Pseudomonadota</taxon>
        <taxon>Gammaproteobacteria</taxon>
        <taxon>Alteromonadales</taxon>
        <taxon>Colwelliaceae</taxon>
        <taxon>Colwellia</taxon>
    </lineage>
</organism>